<gene>
    <name evidence="1" type="ORF">SAMN05216463_1337</name>
</gene>
<name>A0A1M6YUJ0_XYLRU</name>
<evidence type="ECO:0000313" key="2">
    <source>
        <dbReference type="Proteomes" id="UP000184130"/>
    </source>
</evidence>
<dbReference type="EMBL" id="FRBD01000033">
    <property type="protein sequence ID" value="SHL21765.1"/>
    <property type="molecule type" value="Genomic_DNA"/>
</dbReference>
<dbReference type="AlphaFoldDB" id="A0A1M6YUJ0"/>
<evidence type="ECO:0000313" key="1">
    <source>
        <dbReference type="EMBL" id="SHL21765.1"/>
    </source>
</evidence>
<proteinExistence type="predicted"/>
<sequence length="43" mass="5021">MKRSHILEERRKLVNPDIRKSVTEVFDRIDAASDANDEPQLKV</sequence>
<protein>
    <submittedName>
        <fullName evidence="1">Uncharacterized protein</fullName>
    </submittedName>
</protein>
<reference evidence="1 2" key="1">
    <citation type="submission" date="2016-11" db="EMBL/GenBank/DDBJ databases">
        <authorList>
            <person name="Jaros S."/>
            <person name="Januszkiewicz K."/>
            <person name="Wedrychowicz H."/>
        </authorList>
    </citation>
    <scope>NUCLEOTIDE SEQUENCE [LARGE SCALE GENOMIC DNA]</scope>
    <source>
        <strain evidence="1 2">KHT3</strain>
    </source>
</reference>
<organism evidence="1 2">
    <name type="scientific">Xylanibacter ruminicola</name>
    <name type="common">Prevotella ruminicola</name>
    <dbReference type="NCBI Taxonomy" id="839"/>
    <lineage>
        <taxon>Bacteria</taxon>
        <taxon>Pseudomonadati</taxon>
        <taxon>Bacteroidota</taxon>
        <taxon>Bacteroidia</taxon>
        <taxon>Bacteroidales</taxon>
        <taxon>Prevotellaceae</taxon>
        <taxon>Xylanibacter</taxon>
    </lineage>
</organism>
<dbReference type="RefSeq" id="WP_262503411.1">
    <property type="nucleotide sequence ID" value="NZ_FRBD01000033.1"/>
</dbReference>
<dbReference type="Proteomes" id="UP000184130">
    <property type="component" value="Unassembled WGS sequence"/>
</dbReference>
<accession>A0A1M6YUJ0</accession>